<dbReference type="Pfam" id="PF13481">
    <property type="entry name" value="AAA_25"/>
    <property type="match status" value="1"/>
</dbReference>
<dbReference type="InterPro" id="IPR016136">
    <property type="entry name" value="DNA_helicase_N/primase_C"/>
</dbReference>
<dbReference type="Gene3D" id="3.40.50.300">
    <property type="entry name" value="P-loop containing nucleotide triphosphate hydrolases"/>
    <property type="match status" value="1"/>
</dbReference>
<dbReference type="GO" id="GO:1990077">
    <property type="term" value="C:primosome complex"/>
    <property type="evidence" value="ECO:0007669"/>
    <property type="project" value="UniProtKB-KW"/>
</dbReference>
<evidence type="ECO:0000256" key="1">
    <source>
        <dbReference type="ARBA" id="ARBA00022515"/>
    </source>
</evidence>
<dbReference type="GO" id="GO:0006269">
    <property type="term" value="P:DNA replication, synthesis of primer"/>
    <property type="evidence" value="ECO:0007669"/>
    <property type="project" value="UniProtKB-KW"/>
</dbReference>
<evidence type="ECO:0000256" key="4">
    <source>
        <dbReference type="SAM" id="MobiDB-lite"/>
    </source>
</evidence>
<keyword evidence="3" id="KW-0238">DNA-binding</keyword>
<evidence type="ECO:0000313" key="7">
    <source>
        <dbReference type="Proteomes" id="UP000248039"/>
    </source>
</evidence>
<dbReference type="OrthoDB" id="9773982at2"/>
<keyword evidence="6" id="KW-0378">Hydrolase</keyword>
<evidence type="ECO:0000313" key="6">
    <source>
        <dbReference type="EMBL" id="PYC86619.1"/>
    </source>
</evidence>
<organism evidence="6 7">
    <name type="scientific">Streptomyces tateyamensis</name>
    <dbReference type="NCBI Taxonomy" id="565073"/>
    <lineage>
        <taxon>Bacteria</taxon>
        <taxon>Bacillati</taxon>
        <taxon>Actinomycetota</taxon>
        <taxon>Actinomycetes</taxon>
        <taxon>Kitasatosporales</taxon>
        <taxon>Streptomycetaceae</taxon>
        <taxon>Streptomyces</taxon>
    </lineage>
</organism>
<reference evidence="6 7" key="1">
    <citation type="submission" date="2018-03" db="EMBL/GenBank/DDBJ databases">
        <title>Bioinformatic expansion and discovery of thiopeptide antibiotics.</title>
        <authorList>
            <person name="Schwalen C.J."/>
            <person name="Hudson G.A."/>
            <person name="Mitchell D.A."/>
        </authorList>
    </citation>
    <scope>NUCLEOTIDE SEQUENCE [LARGE SCALE GENOMIC DNA]</scope>
    <source>
        <strain evidence="6 7">ATCC 21389</strain>
    </source>
</reference>
<keyword evidence="6" id="KW-0547">Nucleotide-binding</keyword>
<dbReference type="AlphaFoldDB" id="A0A2V4PM63"/>
<dbReference type="InterPro" id="IPR003593">
    <property type="entry name" value="AAA+_ATPase"/>
</dbReference>
<keyword evidence="7" id="KW-1185">Reference proteome</keyword>
<dbReference type="InterPro" id="IPR007693">
    <property type="entry name" value="DNA_helicase_DnaB-like_N"/>
</dbReference>
<sequence>MPPHDLDAEAMVLGTGMFQAEAIDVIRPILEPGDFYRPAHSDIWRALLVLRDEGAPTDPIAVGAQLAKGGNLSRVGGPSYLARLFTAAIPVSGADYHAQIVREKAELRRWQATAVRLLQQTDAEGADPERIKAALDAELSSAADRGFGSGGQRLTRFAVDGWSFVQDLGDQVAPIWGSREQTAWADGESLMLVGPPGVGKTTIAHQVVLARLGLLSAVLDMPVAEGERVLYLAMDRPPQIARAFARRVMPADRRHLAERLVFWTGPLPAGLDREPNLLAEMAEAHRADTVVIDSLKDVVGKLTDDEAGLSYNNARQRLLRSGTQLLELHHQRKSGGDAKRGERPVLDRVYGSAWFTAGAGSVLFLGGAAGDPIVKLHQLKTVTGDVGPLSVVHDHTRGTSTVEAALDPAAILSASPQGMTARELACRLTGEADPDRSDIEKARRRLETLVKAGKATRQDGTTGGTGGGQQTRYRSTVRHIAAVS</sequence>
<dbReference type="EMBL" id="PYBW01000019">
    <property type="protein sequence ID" value="PYC86619.1"/>
    <property type="molecule type" value="Genomic_DNA"/>
</dbReference>
<keyword evidence="1" id="KW-0639">Primosome</keyword>
<evidence type="ECO:0000256" key="3">
    <source>
        <dbReference type="ARBA" id="ARBA00023125"/>
    </source>
</evidence>
<evidence type="ECO:0000256" key="2">
    <source>
        <dbReference type="ARBA" id="ARBA00022705"/>
    </source>
</evidence>
<dbReference type="InterPro" id="IPR036185">
    <property type="entry name" value="DNA_heli_DnaB-like_N_sf"/>
</dbReference>
<feature type="domain" description="AAA+ ATPase" evidence="5">
    <location>
        <begin position="186"/>
        <end position="435"/>
    </location>
</feature>
<feature type="region of interest" description="Disordered" evidence="4">
    <location>
        <begin position="452"/>
        <end position="475"/>
    </location>
</feature>
<protein>
    <submittedName>
        <fullName evidence="6">Helicase DnaB</fullName>
    </submittedName>
</protein>
<dbReference type="InterPro" id="IPR027417">
    <property type="entry name" value="P-loop_NTPase"/>
</dbReference>
<dbReference type="Gene3D" id="1.10.860.10">
    <property type="entry name" value="DNAb Helicase, Chain A"/>
    <property type="match status" value="1"/>
</dbReference>
<dbReference type="GO" id="GO:0003677">
    <property type="term" value="F:DNA binding"/>
    <property type="evidence" value="ECO:0007669"/>
    <property type="project" value="UniProtKB-KW"/>
</dbReference>
<evidence type="ECO:0000259" key="5">
    <source>
        <dbReference type="SMART" id="SM00382"/>
    </source>
</evidence>
<dbReference type="Proteomes" id="UP000248039">
    <property type="component" value="Unassembled WGS sequence"/>
</dbReference>
<dbReference type="GO" id="GO:0005829">
    <property type="term" value="C:cytosol"/>
    <property type="evidence" value="ECO:0007669"/>
    <property type="project" value="TreeGrafter"/>
</dbReference>
<keyword evidence="6" id="KW-0067">ATP-binding</keyword>
<keyword evidence="2" id="KW-0235">DNA replication</keyword>
<proteinExistence type="predicted"/>
<comment type="caution">
    <text evidence="6">The sequence shown here is derived from an EMBL/GenBank/DDBJ whole genome shotgun (WGS) entry which is preliminary data.</text>
</comment>
<gene>
    <name evidence="6" type="ORF">C7C46_05750</name>
</gene>
<dbReference type="SUPFAM" id="SSF52540">
    <property type="entry name" value="P-loop containing nucleoside triphosphate hydrolases"/>
    <property type="match status" value="1"/>
</dbReference>
<dbReference type="Pfam" id="PF00772">
    <property type="entry name" value="DnaB"/>
    <property type="match status" value="1"/>
</dbReference>
<accession>A0A2V4PM63</accession>
<dbReference type="SMART" id="SM00382">
    <property type="entry name" value="AAA"/>
    <property type="match status" value="1"/>
</dbReference>
<dbReference type="GO" id="GO:0005524">
    <property type="term" value="F:ATP binding"/>
    <property type="evidence" value="ECO:0007669"/>
    <property type="project" value="InterPro"/>
</dbReference>
<dbReference type="PANTHER" id="PTHR30153">
    <property type="entry name" value="REPLICATIVE DNA HELICASE DNAB"/>
    <property type="match status" value="1"/>
</dbReference>
<dbReference type="GO" id="GO:0003678">
    <property type="term" value="F:DNA helicase activity"/>
    <property type="evidence" value="ECO:0007669"/>
    <property type="project" value="InterPro"/>
</dbReference>
<dbReference type="SUPFAM" id="SSF48024">
    <property type="entry name" value="N-terminal domain of DnaB helicase"/>
    <property type="match status" value="1"/>
</dbReference>
<keyword evidence="6" id="KW-0347">Helicase</keyword>
<name>A0A2V4PM63_9ACTN</name>
<dbReference type="PANTHER" id="PTHR30153:SF2">
    <property type="entry name" value="REPLICATIVE DNA HELICASE"/>
    <property type="match status" value="1"/>
</dbReference>